<proteinExistence type="predicted"/>
<name>A0ABS0APM3_9GAMM</name>
<accession>A0ABS0APM3</accession>
<dbReference type="EMBL" id="ARXX01000014">
    <property type="protein sequence ID" value="MBF5055965.1"/>
    <property type="molecule type" value="Genomic_DNA"/>
</dbReference>
<protein>
    <recommendedName>
        <fullName evidence="4">DNA repair protein</fullName>
    </recommendedName>
</protein>
<reference evidence="2 3" key="1">
    <citation type="submission" date="2012-09" db="EMBL/GenBank/DDBJ databases">
        <title>Genome Sequence of alkane-degrading Bacterium Alcanivorax sp. 521-1.</title>
        <authorList>
            <person name="Lai Q."/>
            <person name="Shao Z."/>
        </authorList>
    </citation>
    <scope>NUCLEOTIDE SEQUENCE [LARGE SCALE GENOMIC DNA]</scope>
    <source>
        <strain evidence="2 3">521-1</strain>
    </source>
</reference>
<feature type="region of interest" description="Disordered" evidence="1">
    <location>
        <begin position="70"/>
        <end position="91"/>
    </location>
</feature>
<evidence type="ECO:0008006" key="4">
    <source>
        <dbReference type="Google" id="ProtNLM"/>
    </source>
</evidence>
<evidence type="ECO:0000256" key="1">
    <source>
        <dbReference type="SAM" id="MobiDB-lite"/>
    </source>
</evidence>
<keyword evidence="3" id="KW-1185">Reference proteome</keyword>
<sequence length="207" mass="23308">MLALSLPAIAQTDQSLEQRLRAELRNTRQELQTLRSNQARLENRVSQAEAERQAALDQLAALRGRLEASQGRLESQQRASRGRLAESRQQNQKVRAAYDELLEMARDKEAQRRQLAQRAQAQADALETCVARNDALFKAGREILDAYESLGAGSLFRMRQPLAASARVEFENRAQDFGDRLYNNQVGATAPEDQPTPSQSEERDTNE</sequence>
<gene>
    <name evidence="2" type="ORF">Y5W_01259</name>
</gene>
<feature type="region of interest" description="Disordered" evidence="1">
    <location>
        <begin position="179"/>
        <end position="207"/>
    </location>
</feature>
<comment type="caution">
    <text evidence="2">The sequence shown here is derived from an EMBL/GenBank/DDBJ whole genome shotgun (WGS) entry which is preliminary data.</text>
</comment>
<dbReference type="Proteomes" id="UP000662703">
    <property type="component" value="Unassembled WGS sequence"/>
</dbReference>
<organism evidence="2 3">
    <name type="scientific">Alloalcanivorax profundimaris</name>
    <dbReference type="NCBI Taxonomy" id="2735259"/>
    <lineage>
        <taxon>Bacteria</taxon>
        <taxon>Pseudomonadati</taxon>
        <taxon>Pseudomonadota</taxon>
        <taxon>Gammaproteobacteria</taxon>
        <taxon>Oceanospirillales</taxon>
        <taxon>Alcanivoracaceae</taxon>
        <taxon>Alloalcanivorax</taxon>
    </lineage>
</organism>
<evidence type="ECO:0000313" key="3">
    <source>
        <dbReference type="Proteomes" id="UP000662703"/>
    </source>
</evidence>
<evidence type="ECO:0000313" key="2">
    <source>
        <dbReference type="EMBL" id="MBF5055965.1"/>
    </source>
</evidence>